<feature type="non-terminal residue" evidence="2">
    <location>
        <position position="1"/>
    </location>
</feature>
<comment type="caution">
    <text evidence="2">The sequence shown here is derived from an EMBL/GenBank/DDBJ whole genome shotgun (WGS) entry which is preliminary data.</text>
</comment>
<dbReference type="Proteomes" id="UP000070578">
    <property type="component" value="Unassembled WGS sequence"/>
</dbReference>
<organism evidence="2 3">
    <name type="scientific">Candidatus Gallionella acididurans</name>
    <dbReference type="NCBI Taxonomy" id="1796491"/>
    <lineage>
        <taxon>Bacteria</taxon>
        <taxon>Pseudomonadati</taxon>
        <taxon>Pseudomonadota</taxon>
        <taxon>Betaproteobacteria</taxon>
        <taxon>Nitrosomonadales</taxon>
        <taxon>Gallionellaceae</taxon>
        <taxon>Gallionella</taxon>
    </lineage>
</organism>
<evidence type="ECO:0008006" key="4">
    <source>
        <dbReference type="Google" id="ProtNLM"/>
    </source>
</evidence>
<name>A0A139BQA4_9PROT</name>
<protein>
    <recommendedName>
        <fullName evidence="4">Transposase</fullName>
    </recommendedName>
</protein>
<evidence type="ECO:0000256" key="1">
    <source>
        <dbReference type="SAM" id="MobiDB-lite"/>
    </source>
</evidence>
<accession>A0A139BQA4</accession>
<feature type="region of interest" description="Disordered" evidence="1">
    <location>
        <begin position="49"/>
        <end position="75"/>
    </location>
</feature>
<proteinExistence type="predicted"/>
<sequence length="75" mass="8024">LTKAQTIRRLAPTLAQMRKRGHTLNSIAAILTAEGLHVSSRLLSQHLKRSSTGRAVARPAKASASQMRSDALAHG</sequence>
<dbReference type="AlphaFoldDB" id="A0A139BQA4"/>
<gene>
    <name evidence="2" type="ORF">AWT59_2689</name>
</gene>
<reference evidence="2 3" key="2">
    <citation type="submission" date="2016-03" db="EMBL/GenBank/DDBJ databases">
        <title>New uncultured bacterium of the family Gallionellaceae from acid mine drainage: description and reconstruction of genome based on metagenomic analysis of microbial community.</title>
        <authorList>
            <person name="Kadnikov V."/>
            <person name="Ivasenko D."/>
            <person name="Beletsky A."/>
            <person name="Mardanov A."/>
            <person name="Danilova E."/>
            <person name="Pimenov N."/>
            <person name="Karnachuk O."/>
            <person name="Ravin N."/>
        </authorList>
    </citation>
    <scope>NUCLEOTIDE SEQUENCE [LARGE SCALE GENOMIC DNA]</scope>
    <source>
        <strain evidence="2">ShG14-8</strain>
    </source>
</reference>
<evidence type="ECO:0000313" key="3">
    <source>
        <dbReference type="Proteomes" id="UP000070578"/>
    </source>
</evidence>
<dbReference type="EMBL" id="LSLI01000093">
    <property type="protein sequence ID" value="KXS31174.1"/>
    <property type="molecule type" value="Genomic_DNA"/>
</dbReference>
<evidence type="ECO:0000313" key="2">
    <source>
        <dbReference type="EMBL" id="KXS31174.1"/>
    </source>
</evidence>
<reference evidence="2 3" key="1">
    <citation type="submission" date="2016-02" db="EMBL/GenBank/DDBJ databases">
        <authorList>
            <person name="Wen L."/>
            <person name="He K."/>
            <person name="Yang H."/>
        </authorList>
    </citation>
    <scope>NUCLEOTIDE SEQUENCE [LARGE SCALE GENOMIC DNA]</scope>
    <source>
        <strain evidence="2">ShG14-8</strain>
    </source>
</reference>